<dbReference type="InterPro" id="IPR036122">
    <property type="entry name" value="CaM-bd_dom_sf"/>
</dbReference>
<evidence type="ECO:0000256" key="6">
    <source>
        <dbReference type="ARBA" id="ARBA00023136"/>
    </source>
</evidence>
<dbReference type="SUPFAM" id="SSF81327">
    <property type="entry name" value="Small-conductance potassium channel"/>
    <property type="match status" value="1"/>
</dbReference>
<keyword evidence="11" id="KW-1185">Reference proteome</keyword>
<dbReference type="Proteomes" id="UP000887540">
    <property type="component" value="Unplaced"/>
</dbReference>
<keyword evidence="7" id="KW-0407">Ion channel</keyword>
<feature type="transmembrane region" description="Helical" evidence="9">
    <location>
        <begin position="552"/>
        <end position="573"/>
    </location>
</feature>
<evidence type="ECO:0000256" key="9">
    <source>
        <dbReference type="SAM" id="Phobius"/>
    </source>
</evidence>
<evidence type="ECO:0000259" key="10">
    <source>
        <dbReference type="SMART" id="SM01053"/>
    </source>
</evidence>
<dbReference type="AlphaFoldDB" id="A0A914CE14"/>
<feature type="region of interest" description="Disordered" evidence="8">
    <location>
        <begin position="15"/>
        <end position="72"/>
    </location>
</feature>
<evidence type="ECO:0000256" key="2">
    <source>
        <dbReference type="ARBA" id="ARBA00022448"/>
    </source>
</evidence>
<evidence type="ECO:0000256" key="3">
    <source>
        <dbReference type="ARBA" id="ARBA00022692"/>
    </source>
</evidence>
<dbReference type="Pfam" id="PF03530">
    <property type="entry name" value="SK_channel"/>
    <property type="match status" value="1"/>
</dbReference>
<dbReference type="SUPFAM" id="SSF81324">
    <property type="entry name" value="Voltage-gated potassium channels"/>
    <property type="match status" value="1"/>
</dbReference>
<dbReference type="InterPro" id="IPR004178">
    <property type="entry name" value="CaM-bd_dom"/>
</dbReference>
<keyword evidence="2" id="KW-0813">Transport</keyword>
<feature type="domain" description="Calmodulin-binding" evidence="10">
    <location>
        <begin position="591"/>
        <end position="664"/>
    </location>
</feature>
<dbReference type="SMART" id="SM01053">
    <property type="entry name" value="CaMBD"/>
    <property type="match status" value="1"/>
</dbReference>
<feature type="transmembrane region" description="Helical" evidence="9">
    <location>
        <begin position="431"/>
        <end position="449"/>
    </location>
</feature>
<keyword evidence="4 9" id="KW-1133">Transmembrane helix</keyword>
<proteinExistence type="predicted"/>
<feature type="compositionally biased region" description="Low complexity" evidence="8">
    <location>
        <begin position="27"/>
        <end position="42"/>
    </location>
</feature>
<keyword evidence="3 9" id="KW-0812">Transmembrane</keyword>
<organism evidence="11 12">
    <name type="scientific">Acrobeloides nanus</name>
    <dbReference type="NCBI Taxonomy" id="290746"/>
    <lineage>
        <taxon>Eukaryota</taxon>
        <taxon>Metazoa</taxon>
        <taxon>Ecdysozoa</taxon>
        <taxon>Nematoda</taxon>
        <taxon>Chromadorea</taxon>
        <taxon>Rhabditida</taxon>
        <taxon>Tylenchina</taxon>
        <taxon>Cephalobomorpha</taxon>
        <taxon>Cephaloboidea</taxon>
        <taxon>Cephalobidae</taxon>
        <taxon>Acrobeloides</taxon>
    </lineage>
</organism>
<feature type="transmembrane region" description="Helical" evidence="9">
    <location>
        <begin position="307"/>
        <end position="324"/>
    </location>
</feature>
<dbReference type="InterPro" id="IPR015449">
    <property type="entry name" value="K_chnl_Ca-activ_SK"/>
</dbReference>
<dbReference type="GO" id="GO:0005516">
    <property type="term" value="F:calmodulin binding"/>
    <property type="evidence" value="ECO:0007669"/>
    <property type="project" value="InterPro"/>
</dbReference>
<dbReference type="Pfam" id="PF02888">
    <property type="entry name" value="CaMBD"/>
    <property type="match status" value="1"/>
</dbReference>
<name>A0A914CE14_9BILA</name>
<evidence type="ECO:0000256" key="1">
    <source>
        <dbReference type="ARBA" id="ARBA00004141"/>
    </source>
</evidence>
<dbReference type="InterPro" id="IPR013099">
    <property type="entry name" value="K_chnl_dom"/>
</dbReference>
<evidence type="ECO:0000256" key="5">
    <source>
        <dbReference type="ARBA" id="ARBA00023065"/>
    </source>
</evidence>
<feature type="compositionally biased region" description="Polar residues" evidence="8">
    <location>
        <begin position="15"/>
        <end position="25"/>
    </location>
</feature>
<dbReference type="WBParaSite" id="ACRNAN_Path_937.g3604.t1">
    <property type="protein sequence ID" value="ACRNAN_Path_937.g3604.t1"/>
    <property type="gene ID" value="ACRNAN_Path_937.g3604"/>
</dbReference>
<dbReference type="GO" id="GO:0016286">
    <property type="term" value="F:small conductance calcium-activated potassium channel activity"/>
    <property type="evidence" value="ECO:0007669"/>
    <property type="project" value="InterPro"/>
</dbReference>
<keyword evidence="6 9" id="KW-0472">Membrane</keyword>
<evidence type="ECO:0000256" key="8">
    <source>
        <dbReference type="SAM" id="MobiDB-lite"/>
    </source>
</evidence>
<dbReference type="PANTHER" id="PTHR10153">
    <property type="entry name" value="SMALL CONDUCTANCE CALCIUM-ACTIVATED POTASSIUM CHANNEL"/>
    <property type="match status" value="1"/>
</dbReference>
<dbReference type="Pfam" id="PF07885">
    <property type="entry name" value="Ion_trans_2"/>
    <property type="match status" value="1"/>
</dbReference>
<comment type="subcellular location">
    <subcellularLocation>
        <location evidence="1">Membrane</location>
        <topology evidence="1">Multi-pass membrane protein</topology>
    </subcellularLocation>
</comment>
<dbReference type="GO" id="GO:0016020">
    <property type="term" value="C:membrane"/>
    <property type="evidence" value="ECO:0007669"/>
    <property type="project" value="UniProtKB-SubCell"/>
</dbReference>
<dbReference type="Gene3D" id="1.10.287.70">
    <property type="match status" value="2"/>
</dbReference>
<feature type="transmembrane region" description="Helical" evidence="9">
    <location>
        <begin position="521"/>
        <end position="540"/>
    </location>
</feature>
<evidence type="ECO:0000313" key="12">
    <source>
        <dbReference type="WBParaSite" id="ACRNAN_Path_937.g3604.t1"/>
    </source>
</evidence>
<evidence type="ECO:0000256" key="7">
    <source>
        <dbReference type="ARBA" id="ARBA00023303"/>
    </source>
</evidence>
<keyword evidence="5" id="KW-0406">Ion transport</keyword>
<reference evidence="12" key="1">
    <citation type="submission" date="2022-11" db="UniProtKB">
        <authorList>
            <consortium name="WormBaseParasite"/>
        </authorList>
    </citation>
    <scope>IDENTIFICATION</scope>
</reference>
<accession>A0A914CE14</accession>
<feature type="transmembrane region" description="Helical" evidence="9">
    <location>
        <begin position="488"/>
        <end position="509"/>
    </location>
</feature>
<protein>
    <submittedName>
        <fullName evidence="12">Calmodulin-binding domain-containing protein</fullName>
    </submittedName>
</protein>
<evidence type="ECO:0000313" key="11">
    <source>
        <dbReference type="Proteomes" id="UP000887540"/>
    </source>
</evidence>
<evidence type="ECO:0000256" key="4">
    <source>
        <dbReference type="ARBA" id="ARBA00022989"/>
    </source>
</evidence>
<feature type="transmembrane region" description="Helical" evidence="9">
    <location>
        <begin position="344"/>
        <end position="362"/>
    </location>
</feature>
<sequence>MSIPKPSYTITALGSAASDTNNSGGHASRPTPSSSTTVSAVRGVASGNQSNTVVAHPNPAIPRQMSAGSNSPTSIRVKQMYGTNFSVDAATYQHLIDRRKSFRFRGSLGATVASAPSVEQEDYRTPRPSIPSIKIGKSFDFGGNNSRRGSLAYEKNGLILVSADYLRTVGSRQQFRNLLSAKKKLGQLPAAYTRINYSHESVESNPRFPNGPVITVEDTGNQVNVSLNRLSAASSALNSAQSSIDKVENGGVLNGGVHFPNTTKTPSRPPSACLRRNNSRYGVPVDESAVKMVYKQRSKRINTRVQIADRCLALAFIGIFFMILDNELCGQLIFGIDKNHPISLIFRTFVVASTGALLIEIVHYHWNEIMLDLIDCGADDWRVVLTLNRIIQFCTEFIICSICPFPGSSTMKWTIIEPPRLREKSKETEEVSTDILLSLLMIGRVYLIGRFMVLHSKQFQDASTRTLAALNRIQVNFSFVMKTALDQRPMLCLSIFTLVFWVASGWLFAQCERFGRDEDPFILYMNAFWFIAITAMQNGYGDIVPKTIFGRVIAIIVGVIGAIISSILIAVISRKMLLSPGQRNVNNFMNDSRLTQSHKHAAALVLQKTWHIYKSLQAPETPDHVLRQHQRKFLEAIHEFRRIKNKMRVFNESSSASIQQMNRLLTEMHTSMQRLVSSQEEMRAQIEVLQRAMRNHFTHSNAVAHHPRVAFANDQTNSLINL</sequence>